<proteinExistence type="predicted"/>
<dbReference type="EMBL" id="JAMYWD010000001">
    <property type="protein sequence ID" value="KAJ4981434.1"/>
    <property type="molecule type" value="Genomic_DNA"/>
</dbReference>
<evidence type="ECO:0000256" key="1">
    <source>
        <dbReference type="SAM" id="MobiDB-lite"/>
    </source>
</evidence>
<accession>A0A9Q0R386</accession>
<feature type="region of interest" description="Disordered" evidence="1">
    <location>
        <begin position="230"/>
        <end position="255"/>
    </location>
</feature>
<dbReference type="OrthoDB" id="6605882at2759"/>
<dbReference type="Proteomes" id="UP001141806">
    <property type="component" value="Unassembled WGS sequence"/>
</dbReference>
<evidence type="ECO:0000313" key="2">
    <source>
        <dbReference type="EMBL" id="KAJ4981434.1"/>
    </source>
</evidence>
<organism evidence="2 3">
    <name type="scientific">Protea cynaroides</name>
    <dbReference type="NCBI Taxonomy" id="273540"/>
    <lineage>
        <taxon>Eukaryota</taxon>
        <taxon>Viridiplantae</taxon>
        <taxon>Streptophyta</taxon>
        <taxon>Embryophyta</taxon>
        <taxon>Tracheophyta</taxon>
        <taxon>Spermatophyta</taxon>
        <taxon>Magnoliopsida</taxon>
        <taxon>Proteales</taxon>
        <taxon>Proteaceae</taxon>
        <taxon>Protea</taxon>
    </lineage>
</organism>
<evidence type="ECO:0000313" key="3">
    <source>
        <dbReference type="Proteomes" id="UP001141806"/>
    </source>
</evidence>
<feature type="compositionally biased region" description="Polar residues" evidence="1">
    <location>
        <begin position="242"/>
        <end position="255"/>
    </location>
</feature>
<gene>
    <name evidence="2" type="ORF">NE237_032271</name>
</gene>
<comment type="caution">
    <text evidence="2">The sequence shown here is derived from an EMBL/GenBank/DDBJ whole genome shotgun (WGS) entry which is preliminary data.</text>
</comment>
<protein>
    <submittedName>
        <fullName evidence="2">Uncharacterized protein</fullName>
    </submittedName>
</protein>
<reference evidence="2" key="1">
    <citation type="journal article" date="2023" name="Plant J.">
        <title>The genome of the king protea, Protea cynaroides.</title>
        <authorList>
            <person name="Chang J."/>
            <person name="Duong T.A."/>
            <person name="Schoeman C."/>
            <person name="Ma X."/>
            <person name="Roodt D."/>
            <person name="Barker N."/>
            <person name="Li Z."/>
            <person name="Van de Peer Y."/>
            <person name="Mizrachi E."/>
        </authorList>
    </citation>
    <scope>NUCLEOTIDE SEQUENCE</scope>
    <source>
        <tissue evidence="2">Young leaves</tissue>
    </source>
</reference>
<name>A0A9Q0R386_9MAGN</name>
<keyword evidence="3" id="KW-1185">Reference proteome</keyword>
<dbReference type="AlphaFoldDB" id="A0A9Q0R386"/>
<sequence length="255" mass="27492">MKEASKSGRANERASILYSRDYGVGSSTALVNTNNRVNQRTREDEQFPNQNPNAQRMQGVSNFQVIQHAFAAFDEYNSLDSYSPERSSLENCMVFSKEGYVTISTDASLPLDSTNGGLGFAFTNGKAVRGSSLSQVQSTNHRGTVEVVVGQVMRTVQKHSVFDLINGRLVSALEKEGMPHEDLGRFIGLPKKVSRVTGGAGGGFTPMKETISVINHGCFSTKGLADIKQRGKDSSKAPEISLLTSPGFSASSCEP</sequence>